<reference evidence="2" key="1">
    <citation type="journal article" date="2020" name="Stud. Mycol.">
        <title>101 Dothideomycetes genomes: a test case for predicting lifestyles and emergence of pathogens.</title>
        <authorList>
            <person name="Haridas S."/>
            <person name="Albert R."/>
            <person name="Binder M."/>
            <person name="Bloem J."/>
            <person name="Labutti K."/>
            <person name="Salamov A."/>
            <person name="Andreopoulos B."/>
            <person name="Baker S."/>
            <person name="Barry K."/>
            <person name="Bills G."/>
            <person name="Bluhm B."/>
            <person name="Cannon C."/>
            <person name="Castanera R."/>
            <person name="Culley D."/>
            <person name="Daum C."/>
            <person name="Ezra D."/>
            <person name="Gonzalez J."/>
            <person name="Henrissat B."/>
            <person name="Kuo A."/>
            <person name="Liang C."/>
            <person name="Lipzen A."/>
            <person name="Lutzoni F."/>
            <person name="Magnuson J."/>
            <person name="Mondo S."/>
            <person name="Nolan M."/>
            <person name="Ohm R."/>
            <person name="Pangilinan J."/>
            <person name="Park H.-J."/>
            <person name="Ramirez L."/>
            <person name="Alfaro M."/>
            <person name="Sun H."/>
            <person name="Tritt A."/>
            <person name="Yoshinaga Y."/>
            <person name="Zwiers L.-H."/>
            <person name="Turgeon B."/>
            <person name="Goodwin S."/>
            <person name="Spatafora J."/>
            <person name="Crous P."/>
            <person name="Grigoriev I."/>
        </authorList>
    </citation>
    <scope>NUCLEOTIDE SEQUENCE</scope>
    <source>
        <strain evidence="2">CBS 260.36</strain>
    </source>
</reference>
<feature type="transmembrane region" description="Helical" evidence="1">
    <location>
        <begin position="157"/>
        <end position="181"/>
    </location>
</feature>
<accession>A0A9P4MEV7</accession>
<sequence length="195" mass="20625">MQIPSYGALPLAQFFLLTRLLALISLATILGLTANFVNELVSASLSTPREILAALSITSIALLYALISIPFFLAPAHLGLLILAGLDSALGLSFIIISVVFGRPLSYLSCAALPHRSSAGQVQAWIASLAANVGRWNRLGLWAWAGAGSTVCYETKAAWGLSIALSILFTCSALVLPALFVKKRKAMPPMVKMVA</sequence>
<feature type="transmembrane region" description="Helical" evidence="1">
    <location>
        <begin position="12"/>
        <end position="31"/>
    </location>
</feature>
<evidence type="ECO:0000256" key="1">
    <source>
        <dbReference type="SAM" id="Phobius"/>
    </source>
</evidence>
<protein>
    <recommendedName>
        <fullName evidence="4">MARVEL domain-containing protein</fullName>
    </recommendedName>
</protein>
<keyword evidence="1" id="KW-1133">Transmembrane helix</keyword>
<dbReference type="AlphaFoldDB" id="A0A9P4MEV7"/>
<dbReference type="EMBL" id="ML996087">
    <property type="protein sequence ID" value="KAF2151665.1"/>
    <property type="molecule type" value="Genomic_DNA"/>
</dbReference>
<evidence type="ECO:0008006" key="4">
    <source>
        <dbReference type="Google" id="ProtNLM"/>
    </source>
</evidence>
<feature type="transmembrane region" description="Helical" evidence="1">
    <location>
        <begin position="80"/>
        <end position="101"/>
    </location>
</feature>
<dbReference type="OrthoDB" id="5366688at2759"/>
<comment type="caution">
    <text evidence="2">The sequence shown here is derived from an EMBL/GenBank/DDBJ whole genome shotgun (WGS) entry which is preliminary data.</text>
</comment>
<name>A0A9P4MEV7_9PEZI</name>
<feature type="transmembrane region" description="Helical" evidence="1">
    <location>
        <begin position="51"/>
        <end position="73"/>
    </location>
</feature>
<evidence type="ECO:0000313" key="2">
    <source>
        <dbReference type="EMBL" id="KAF2151665.1"/>
    </source>
</evidence>
<evidence type="ECO:0000313" key="3">
    <source>
        <dbReference type="Proteomes" id="UP000799439"/>
    </source>
</evidence>
<dbReference type="Proteomes" id="UP000799439">
    <property type="component" value="Unassembled WGS sequence"/>
</dbReference>
<gene>
    <name evidence="2" type="ORF">K461DRAFT_294566</name>
</gene>
<keyword evidence="3" id="KW-1185">Reference proteome</keyword>
<keyword evidence="1" id="KW-0812">Transmembrane</keyword>
<keyword evidence="1" id="KW-0472">Membrane</keyword>
<proteinExistence type="predicted"/>
<organism evidence="2 3">
    <name type="scientific">Myriangium duriaei CBS 260.36</name>
    <dbReference type="NCBI Taxonomy" id="1168546"/>
    <lineage>
        <taxon>Eukaryota</taxon>
        <taxon>Fungi</taxon>
        <taxon>Dikarya</taxon>
        <taxon>Ascomycota</taxon>
        <taxon>Pezizomycotina</taxon>
        <taxon>Dothideomycetes</taxon>
        <taxon>Dothideomycetidae</taxon>
        <taxon>Myriangiales</taxon>
        <taxon>Myriangiaceae</taxon>
        <taxon>Myriangium</taxon>
    </lineage>
</organism>